<dbReference type="GO" id="GO:0006003">
    <property type="term" value="P:fructose 2,6-bisphosphate metabolic process"/>
    <property type="evidence" value="ECO:0007669"/>
    <property type="project" value="InterPro"/>
</dbReference>
<keyword evidence="1" id="KW-0547">Nucleotide-binding</keyword>
<dbReference type="GO" id="GO:0003873">
    <property type="term" value="F:6-phosphofructo-2-kinase activity"/>
    <property type="evidence" value="ECO:0007669"/>
    <property type="project" value="InterPro"/>
</dbReference>
<evidence type="ECO:0000256" key="2">
    <source>
        <dbReference type="ARBA" id="ARBA00022840"/>
    </source>
</evidence>
<dbReference type="PROSITE" id="PS00175">
    <property type="entry name" value="PG_MUTASE"/>
    <property type="match status" value="1"/>
</dbReference>
<dbReference type="Pfam" id="PF01591">
    <property type="entry name" value="6PF2K"/>
    <property type="match status" value="1"/>
</dbReference>
<name>A0A8S1L6V6_PARPR</name>
<feature type="binding site" evidence="4">
    <location>
        <position position="280"/>
    </location>
    <ligand>
        <name>substrate</name>
    </ligand>
</feature>
<evidence type="ECO:0000313" key="7">
    <source>
        <dbReference type="Proteomes" id="UP000688137"/>
    </source>
</evidence>
<evidence type="ECO:0000256" key="3">
    <source>
        <dbReference type="PIRSR" id="PIRSR613078-1"/>
    </source>
</evidence>
<dbReference type="FunFam" id="3.40.50.300:FF:000644">
    <property type="entry name" value="GpmB, Fructose-2,6-bisphosphatase"/>
    <property type="match status" value="1"/>
</dbReference>
<dbReference type="GO" id="GO:0006000">
    <property type="term" value="P:fructose metabolic process"/>
    <property type="evidence" value="ECO:0007669"/>
    <property type="project" value="InterPro"/>
</dbReference>
<keyword evidence="7" id="KW-1185">Reference proteome</keyword>
<dbReference type="OMA" id="RCMYAYF"/>
<dbReference type="CDD" id="cd07067">
    <property type="entry name" value="HP_PGM_like"/>
    <property type="match status" value="1"/>
</dbReference>
<dbReference type="GO" id="GO:0004331">
    <property type="term" value="F:fructose-2,6-bisphosphate 2-phosphatase activity"/>
    <property type="evidence" value="ECO:0007669"/>
    <property type="project" value="TreeGrafter"/>
</dbReference>
<reference evidence="6" key="1">
    <citation type="submission" date="2021-01" db="EMBL/GenBank/DDBJ databases">
        <authorList>
            <consortium name="Genoscope - CEA"/>
            <person name="William W."/>
        </authorList>
    </citation>
    <scope>NUCLEOTIDE SEQUENCE</scope>
</reference>
<feature type="domain" description="6-phosphofructo-2-kinase" evidence="5">
    <location>
        <begin position="7"/>
        <end position="218"/>
    </location>
</feature>
<feature type="active site" description="Tele-phosphohistidine intermediate" evidence="3">
    <location>
        <position position="226"/>
    </location>
</feature>
<keyword evidence="2" id="KW-0067">ATP-binding</keyword>
<evidence type="ECO:0000256" key="4">
    <source>
        <dbReference type="PIRSR" id="PIRSR613078-2"/>
    </source>
</evidence>
<organism evidence="6 7">
    <name type="scientific">Paramecium primaurelia</name>
    <dbReference type="NCBI Taxonomy" id="5886"/>
    <lineage>
        <taxon>Eukaryota</taxon>
        <taxon>Sar</taxon>
        <taxon>Alveolata</taxon>
        <taxon>Ciliophora</taxon>
        <taxon>Intramacronucleata</taxon>
        <taxon>Oligohymenophorea</taxon>
        <taxon>Peniculida</taxon>
        <taxon>Parameciidae</taxon>
        <taxon>Paramecium</taxon>
    </lineage>
</organism>
<accession>A0A8S1L6V6</accession>
<dbReference type="InterPro" id="IPR013079">
    <property type="entry name" value="6Phosfructo_kin"/>
</dbReference>
<dbReference type="InterPro" id="IPR001345">
    <property type="entry name" value="PG/BPGM_mutase_AS"/>
</dbReference>
<dbReference type="PIRSF" id="PIRSF000709">
    <property type="entry name" value="6PFK_2-Ptase"/>
    <property type="match status" value="1"/>
</dbReference>
<dbReference type="Proteomes" id="UP000688137">
    <property type="component" value="Unassembled WGS sequence"/>
</dbReference>
<evidence type="ECO:0000256" key="1">
    <source>
        <dbReference type="ARBA" id="ARBA00022741"/>
    </source>
</evidence>
<sequence>MQGCNRSQKIAICTVGLPARGKTYISRKLNRYFNWLGYKSRVFINGNYRREICGTECNSLFFDPHNEEAQKARSDCAKMALQDLIQFLKNGGDVGILDGTNITKERRHQIENELKSSFNGIQTLWIESICNDSKVIQNNIRLTKINNPDYCNMNSEQATIDFLNRIKMYEQIYETITDDENLSYIKTMNVGADIIVHQVFGFLLSKIVSFIMNLHTYPRPIYLSRHGESQYNVDDRVGGDSDLSQLGEMYADKLADFFYQEFPTKEIKNDIIFLTSTMRRAVHTSDVVAQKLEIQPLQLKTLDEINVGICDGMTYTEIAQKFPNDFQERKINKLGYRYPRGESYLDLISRIEPVIFEIERSRQPVMIIAHQAILRCLYAYFHQNEIPEVPTLDIPLHCVIKLTPAAYFCDEKRVLINPQTGEISIKEEYVQEFVRSKSKQKSFIDL</sequence>
<feature type="binding site" evidence="4">
    <location>
        <begin position="225"/>
        <end position="232"/>
    </location>
    <ligand>
        <name>substrate</name>
    </ligand>
</feature>
<proteinExistence type="predicted"/>
<gene>
    <name evidence="6" type="ORF">PPRIM_AZ9-3.1.T0320251</name>
</gene>
<feature type="active site" description="Proton donor/acceptor" evidence="3">
    <location>
        <position position="304"/>
    </location>
</feature>
<dbReference type="PANTHER" id="PTHR10606:SF44">
    <property type="entry name" value="6-PHOSPHOFRUCTO 2-KINASE_FRUCTOSE 2,6-BISPHOSPHATASE LONG FORM"/>
    <property type="match status" value="1"/>
</dbReference>
<dbReference type="InterPro" id="IPR003094">
    <property type="entry name" value="6Pfruct_kin"/>
</dbReference>
<dbReference type="InterPro" id="IPR013078">
    <property type="entry name" value="His_Pase_superF_clade-1"/>
</dbReference>
<dbReference type="GO" id="GO:0005524">
    <property type="term" value="F:ATP binding"/>
    <property type="evidence" value="ECO:0007669"/>
    <property type="project" value="UniProtKB-KW"/>
</dbReference>
<dbReference type="PANTHER" id="PTHR10606">
    <property type="entry name" value="6-PHOSPHOFRUCTO-2-KINASE/FRUCTOSE-2,6-BISPHOSPHATASE"/>
    <property type="match status" value="1"/>
</dbReference>
<comment type="caution">
    <text evidence="6">The sequence shown here is derived from an EMBL/GenBank/DDBJ whole genome shotgun (WGS) entry which is preliminary data.</text>
</comment>
<dbReference type="SMART" id="SM00855">
    <property type="entry name" value="PGAM"/>
    <property type="match status" value="1"/>
</dbReference>
<dbReference type="GO" id="GO:0005829">
    <property type="term" value="C:cytosol"/>
    <property type="evidence" value="ECO:0007669"/>
    <property type="project" value="TreeGrafter"/>
</dbReference>
<dbReference type="AlphaFoldDB" id="A0A8S1L6V6"/>
<dbReference type="EMBL" id="CAJJDM010000031">
    <property type="protein sequence ID" value="CAD8061945.1"/>
    <property type="molecule type" value="Genomic_DNA"/>
</dbReference>
<protein>
    <recommendedName>
        <fullName evidence="5">6-phosphofructo-2-kinase domain-containing protein</fullName>
    </recommendedName>
</protein>
<dbReference type="Pfam" id="PF00300">
    <property type="entry name" value="His_Phos_1"/>
    <property type="match status" value="1"/>
</dbReference>
<dbReference type="FunFam" id="3.40.50.1240:FF:000006">
    <property type="entry name" value="6-phosphofructo-2-kinase/fructose-2, 6-bisphosphatase"/>
    <property type="match status" value="1"/>
</dbReference>
<evidence type="ECO:0000313" key="6">
    <source>
        <dbReference type="EMBL" id="CAD8061945.1"/>
    </source>
</evidence>
<evidence type="ECO:0000259" key="5">
    <source>
        <dbReference type="Pfam" id="PF01591"/>
    </source>
</evidence>